<feature type="domain" description="HTH lysR-type" evidence="5">
    <location>
        <begin position="1"/>
        <end position="58"/>
    </location>
</feature>
<dbReference type="SUPFAM" id="SSF53850">
    <property type="entry name" value="Periplasmic binding protein-like II"/>
    <property type="match status" value="1"/>
</dbReference>
<evidence type="ECO:0000313" key="6">
    <source>
        <dbReference type="EMBL" id="OEG14917.1"/>
    </source>
</evidence>
<evidence type="ECO:0000256" key="2">
    <source>
        <dbReference type="ARBA" id="ARBA00023015"/>
    </source>
</evidence>
<keyword evidence="4" id="KW-0804">Transcription</keyword>
<dbReference type="PROSITE" id="PS50931">
    <property type="entry name" value="HTH_LYSR"/>
    <property type="match status" value="1"/>
</dbReference>
<dbReference type="InterPro" id="IPR036390">
    <property type="entry name" value="WH_DNA-bd_sf"/>
</dbReference>
<proteinExistence type="inferred from homology"/>
<dbReference type="PANTHER" id="PTHR30126">
    <property type="entry name" value="HTH-TYPE TRANSCRIPTIONAL REGULATOR"/>
    <property type="match status" value="1"/>
</dbReference>
<dbReference type="Gene3D" id="1.10.10.10">
    <property type="entry name" value="Winged helix-like DNA-binding domain superfamily/Winged helix DNA-binding domain"/>
    <property type="match status" value="1"/>
</dbReference>
<organism evidence="6 7">
    <name type="scientific">Enterococcus quebecensis</name>
    <dbReference type="NCBI Taxonomy" id="903983"/>
    <lineage>
        <taxon>Bacteria</taxon>
        <taxon>Bacillati</taxon>
        <taxon>Bacillota</taxon>
        <taxon>Bacilli</taxon>
        <taxon>Lactobacillales</taxon>
        <taxon>Enterococcaceae</taxon>
        <taxon>Enterococcus</taxon>
    </lineage>
</organism>
<dbReference type="InterPro" id="IPR036388">
    <property type="entry name" value="WH-like_DNA-bd_sf"/>
</dbReference>
<evidence type="ECO:0000256" key="3">
    <source>
        <dbReference type="ARBA" id="ARBA00023125"/>
    </source>
</evidence>
<evidence type="ECO:0000313" key="7">
    <source>
        <dbReference type="Proteomes" id="UP000094764"/>
    </source>
</evidence>
<evidence type="ECO:0000256" key="4">
    <source>
        <dbReference type="ARBA" id="ARBA00023163"/>
    </source>
</evidence>
<dbReference type="GO" id="GO:0003700">
    <property type="term" value="F:DNA-binding transcription factor activity"/>
    <property type="evidence" value="ECO:0007669"/>
    <property type="project" value="InterPro"/>
</dbReference>
<dbReference type="InterPro" id="IPR005119">
    <property type="entry name" value="LysR_subst-bd"/>
</dbReference>
<keyword evidence="2" id="KW-0805">Transcription regulation</keyword>
<dbReference type="STRING" id="903983.BCR23_11055"/>
<dbReference type="CDD" id="cd05466">
    <property type="entry name" value="PBP2_LTTR_substrate"/>
    <property type="match status" value="1"/>
</dbReference>
<dbReference type="AlphaFoldDB" id="A0A1E5GQE5"/>
<keyword evidence="7" id="KW-1185">Reference proteome</keyword>
<protein>
    <recommendedName>
        <fullName evidence="5">HTH lysR-type domain-containing protein</fullName>
    </recommendedName>
</protein>
<dbReference type="InterPro" id="IPR000847">
    <property type="entry name" value="LysR_HTH_N"/>
</dbReference>
<dbReference type="Pfam" id="PF03466">
    <property type="entry name" value="LysR_substrate"/>
    <property type="match status" value="1"/>
</dbReference>
<dbReference type="Proteomes" id="UP000094764">
    <property type="component" value="Unassembled WGS sequence"/>
</dbReference>
<dbReference type="OrthoDB" id="119203at2"/>
<evidence type="ECO:0000259" key="5">
    <source>
        <dbReference type="PROSITE" id="PS50931"/>
    </source>
</evidence>
<accession>A0A1E5GQE5</accession>
<name>A0A1E5GQE5_9ENTE</name>
<dbReference type="Gene3D" id="3.40.190.10">
    <property type="entry name" value="Periplasmic binding protein-like II"/>
    <property type="match status" value="2"/>
</dbReference>
<evidence type="ECO:0000256" key="1">
    <source>
        <dbReference type="ARBA" id="ARBA00009437"/>
    </source>
</evidence>
<gene>
    <name evidence="6" type="ORF">BCR23_11055</name>
</gene>
<comment type="caution">
    <text evidence="6">The sequence shown here is derived from an EMBL/GenBank/DDBJ whole genome shotgun (WGS) entry which is preliminary data.</text>
</comment>
<dbReference type="SUPFAM" id="SSF46785">
    <property type="entry name" value="Winged helix' DNA-binding domain"/>
    <property type="match status" value="1"/>
</dbReference>
<reference evidence="7" key="1">
    <citation type="submission" date="2016-09" db="EMBL/GenBank/DDBJ databases">
        <authorList>
            <person name="Gulvik C.A."/>
        </authorList>
    </citation>
    <scope>NUCLEOTIDE SEQUENCE [LARGE SCALE GENOMIC DNA]</scope>
    <source>
        <strain evidence="7">LMG 26306</strain>
    </source>
</reference>
<sequence>MNLSLYYTFLVLAKNLNYHKTSNILFISTPSVYQQIKKLEEHLHLKLFKKEGRHIFLTNAGEQLIPIAQKLIFTYEESLEQVNAIRNHHQSTLKIVTSHFVAVYIMPKFLTFFFREAPDIEISVDYIEDELMENMIEIGKFDVALTRIKPNHNKLKCTSVYSCPIKLVVPNNDTSKNELSYLKEYQVLTGNHPTYWEKLEQDIFKANPEVKFFSVDNVKMVESLISRKQGISYLPMCIFHESMSKELNVIKPKLIVPPDFTIYSIWSKNNAEVVRFNGLVDKFFETYF</sequence>
<dbReference type="RefSeq" id="WP_069635861.1">
    <property type="nucleotide sequence ID" value="NZ_JXKZ01000008.1"/>
</dbReference>
<dbReference type="PANTHER" id="PTHR30126:SF64">
    <property type="entry name" value="HTH-TYPE TRANSCRIPTIONAL REGULATOR CITR"/>
    <property type="match status" value="1"/>
</dbReference>
<dbReference type="EMBL" id="MIKB01000017">
    <property type="protein sequence ID" value="OEG14917.1"/>
    <property type="molecule type" value="Genomic_DNA"/>
</dbReference>
<dbReference type="GO" id="GO:0000976">
    <property type="term" value="F:transcription cis-regulatory region binding"/>
    <property type="evidence" value="ECO:0007669"/>
    <property type="project" value="TreeGrafter"/>
</dbReference>
<keyword evidence="3" id="KW-0238">DNA-binding</keyword>
<dbReference type="Pfam" id="PF00126">
    <property type="entry name" value="HTH_1"/>
    <property type="match status" value="1"/>
</dbReference>
<comment type="similarity">
    <text evidence="1">Belongs to the LysR transcriptional regulatory family.</text>
</comment>